<dbReference type="Proteomes" id="UP000235616">
    <property type="component" value="Unassembled WGS sequence"/>
</dbReference>
<proteinExistence type="predicted"/>
<dbReference type="OrthoDB" id="7596528at2"/>
<reference evidence="1 2" key="1">
    <citation type="submission" date="2018-01" db="EMBL/GenBank/DDBJ databases">
        <title>Whole genome analyses suggest that Burkholderia sensu lato contains two further novel genera in the rhizoxinica-symbiotica group Mycetohabitans gen. nov., and Trinickia gen. nov.: implications for the evolution of diazotrophy and nodulation in the Burkholderiaceae.</title>
        <authorList>
            <person name="Estrada-de los Santos P."/>
            <person name="Palmer M."/>
            <person name="Chavez-Ramirez B."/>
            <person name="Beukes C."/>
            <person name="Steenkamp E.T."/>
            <person name="Hirsch A.M."/>
            <person name="Manyaka P."/>
            <person name="Maluk M."/>
            <person name="Lafos M."/>
            <person name="Crook M."/>
            <person name="Gross E."/>
            <person name="Simon M.F."/>
            <person name="Bueno dos Reis Junior F."/>
            <person name="Poole P.S."/>
            <person name="Venter S.N."/>
            <person name="James E.K."/>
        </authorList>
    </citation>
    <scope>NUCLEOTIDE SEQUENCE [LARGE SCALE GENOMIC DNA]</scope>
    <source>
        <strain evidence="1 2">GIMN1.004</strain>
    </source>
</reference>
<dbReference type="AlphaFoldDB" id="A0A2N7VNV5"/>
<sequence length="197" mass="20727">MTTLSPRVVHLAHKLRRGIVLASAAACVVAFAGCVTRPLPPYQSSIVNQQSLSHLAHGAVYRVEAGSDPANVANSVRAYTLTAPNGGSWASYLSDGIRDELTTSGNYDAGAASTIKASLLTVQLADGHAEVSARFVVERGDKVRYDKVLHAHGRWRTSMAGAIAIPAAYRGASAVFQDLLTQFFNDPDFIGTGGTGT</sequence>
<comment type="caution">
    <text evidence="1">The sequence shown here is derived from an EMBL/GenBank/DDBJ whole genome shotgun (WGS) entry which is preliminary data.</text>
</comment>
<accession>A0A2N7VNV5</accession>
<keyword evidence="2" id="KW-1185">Reference proteome</keyword>
<dbReference type="PROSITE" id="PS51257">
    <property type="entry name" value="PROKAR_LIPOPROTEIN"/>
    <property type="match status" value="1"/>
</dbReference>
<dbReference type="EMBL" id="PNYA01000013">
    <property type="protein sequence ID" value="PMS18822.1"/>
    <property type="molecule type" value="Genomic_DNA"/>
</dbReference>
<evidence type="ECO:0000313" key="1">
    <source>
        <dbReference type="EMBL" id="PMS18822.1"/>
    </source>
</evidence>
<gene>
    <name evidence="1" type="ORF">C0Z18_15955</name>
</gene>
<evidence type="ECO:0000313" key="2">
    <source>
        <dbReference type="Proteomes" id="UP000235616"/>
    </source>
</evidence>
<evidence type="ECO:0008006" key="3">
    <source>
        <dbReference type="Google" id="ProtNLM"/>
    </source>
</evidence>
<protein>
    <recommendedName>
        <fullName evidence="3">ABC-type transport auxiliary lipoprotein component domain-containing protein</fullName>
    </recommendedName>
</protein>
<name>A0A2N7VNV5_9BURK</name>
<organism evidence="1 2">
    <name type="scientific">Trinickia dabaoshanensis</name>
    <dbReference type="NCBI Taxonomy" id="564714"/>
    <lineage>
        <taxon>Bacteria</taxon>
        <taxon>Pseudomonadati</taxon>
        <taxon>Pseudomonadota</taxon>
        <taxon>Betaproteobacteria</taxon>
        <taxon>Burkholderiales</taxon>
        <taxon>Burkholderiaceae</taxon>
        <taxon>Trinickia</taxon>
    </lineage>
</organism>
<dbReference type="RefSeq" id="WP_102646373.1">
    <property type="nucleotide sequence ID" value="NZ_PNYA01000013.1"/>
</dbReference>